<proteinExistence type="predicted"/>
<organism evidence="1 2">
    <name type="scientific">Dioscorea alata</name>
    <name type="common">Purple yam</name>
    <dbReference type="NCBI Taxonomy" id="55571"/>
    <lineage>
        <taxon>Eukaryota</taxon>
        <taxon>Viridiplantae</taxon>
        <taxon>Streptophyta</taxon>
        <taxon>Embryophyta</taxon>
        <taxon>Tracheophyta</taxon>
        <taxon>Spermatophyta</taxon>
        <taxon>Magnoliopsida</taxon>
        <taxon>Liliopsida</taxon>
        <taxon>Dioscoreales</taxon>
        <taxon>Dioscoreaceae</taxon>
        <taxon>Dioscorea</taxon>
    </lineage>
</organism>
<evidence type="ECO:0000313" key="2">
    <source>
        <dbReference type="Proteomes" id="UP000827976"/>
    </source>
</evidence>
<comment type="caution">
    <text evidence="1">The sequence shown here is derived from an EMBL/GenBank/DDBJ whole genome shotgun (WGS) entry which is preliminary data.</text>
</comment>
<gene>
    <name evidence="1" type="ORF">IHE45_01G047600</name>
</gene>
<sequence length="161" mass="17876">MHPHILSSPMGTPLNDPFPCMHLPIYLLPFKLTINLSFSFLQTHIHTYFPLLSSVVMALFKVVFMASLLLVSVFLLHLVEADQGLDKQTESNGNTFVQTINCAEACKVRCSKSWKPKMCKRACGTCCARCNCVPPGTSVYTRGMCPCYAKMTTHGGRLKCP</sequence>
<protein>
    <submittedName>
        <fullName evidence="1">Gibberellin regulated protein</fullName>
    </submittedName>
</protein>
<name>A0ACB7WUV2_DIOAL</name>
<keyword evidence="2" id="KW-1185">Reference proteome</keyword>
<accession>A0ACB7WUV2</accession>
<reference evidence="2" key="1">
    <citation type="journal article" date="2022" name="Nat. Commun.">
        <title>Chromosome evolution and the genetic basis of agronomically important traits in greater yam.</title>
        <authorList>
            <person name="Bredeson J.V."/>
            <person name="Lyons J.B."/>
            <person name="Oniyinde I.O."/>
            <person name="Okereke N.R."/>
            <person name="Kolade O."/>
            <person name="Nnabue I."/>
            <person name="Nwadili C.O."/>
            <person name="Hribova E."/>
            <person name="Parker M."/>
            <person name="Nwogha J."/>
            <person name="Shu S."/>
            <person name="Carlson J."/>
            <person name="Kariba R."/>
            <person name="Muthemba S."/>
            <person name="Knop K."/>
            <person name="Barton G.J."/>
            <person name="Sherwood A.V."/>
            <person name="Lopez-Montes A."/>
            <person name="Asiedu R."/>
            <person name="Jamnadass R."/>
            <person name="Muchugi A."/>
            <person name="Goodstein D."/>
            <person name="Egesi C.N."/>
            <person name="Featherston J."/>
            <person name="Asfaw A."/>
            <person name="Simpson G.G."/>
            <person name="Dolezel J."/>
            <person name="Hendre P.S."/>
            <person name="Van Deynze A."/>
            <person name="Kumar P.L."/>
            <person name="Obidiegwu J.E."/>
            <person name="Bhattacharjee R."/>
            <person name="Rokhsar D.S."/>
        </authorList>
    </citation>
    <scope>NUCLEOTIDE SEQUENCE [LARGE SCALE GENOMIC DNA]</scope>
    <source>
        <strain evidence="2">cv. TDa95/00328</strain>
    </source>
</reference>
<dbReference type="EMBL" id="CM037011">
    <property type="protein sequence ID" value="KAH7692170.1"/>
    <property type="molecule type" value="Genomic_DNA"/>
</dbReference>
<evidence type="ECO:0000313" key="1">
    <source>
        <dbReference type="EMBL" id="KAH7692170.1"/>
    </source>
</evidence>
<dbReference type="Proteomes" id="UP000827976">
    <property type="component" value="Chromosome 1"/>
</dbReference>